<evidence type="ECO:0000313" key="5">
    <source>
        <dbReference type="Proteomes" id="UP000245412"/>
    </source>
</evidence>
<dbReference type="RefSeq" id="WP_109624803.1">
    <property type="nucleotide sequence ID" value="NZ_CABJAT010000001.1"/>
</dbReference>
<dbReference type="InterPro" id="IPR021416">
    <property type="entry name" value="DUF3048_N"/>
</dbReference>
<dbReference type="InterPro" id="IPR035328">
    <property type="entry name" value="DUF3048_C"/>
</dbReference>
<dbReference type="InterPro" id="IPR023158">
    <property type="entry name" value="YerB-like_sf"/>
</dbReference>
<dbReference type="EMBL" id="QGGY01000001">
    <property type="protein sequence ID" value="PWJ79049.1"/>
    <property type="molecule type" value="Genomic_DNA"/>
</dbReference>
<name>A0AB73TAH8_9FIRM</name>
<reference evidence="4 5" key="1">
    <citation type="submission" date="2018-05" db="EMBL/GenBank/DDBJ databases">
        <authorList>
            <person name="Goeker M."/>
            <person name="Huntemann M."/>
            <person name="Clum A."/>
            <person name="Pillay M."/>
            <person name="Palaniappan K."/>
            <person name="Varghese N."/>
            <person name="Mikhailova N."/>
            <person name="Stamatis D."/>
            <person name="Reddy T."/>
            <person name="Daum C."/>
            <person name="Shapiro N."/>
            <person name="Ivanova N."/>
            <person name="Kyrpides N."/>
            <person name="Woyke T."/>
        </authorList>
    </citation>
    <scope>NUCLEOTIDE SEQUENCE [LARGE SCALE GENOMIC DNA]</scope>
    <source>
        <strain evidence="4 5">DSM 26524</strain>
    </source>
</reference>
<accession>A0AB73TAH8</accession>
<evidence type="ECO:0008006" key="6">
    <source>
        <dbReference type="Google" id="ProtNLM"/>
    </source>
</evidence>
<evidence type="ECO:0000256" key="1">
    <source>
        <dbReference type="SAM" id="SignalP"/>
    </source>
</evidence>
<dbReference type="Pfam" id="PF11258">
    <property type="entry name" value="DUF3048"/>
    <property type="match status" value="1"/>
</dbReference>
<evidence type="ECO:0000259" key="2">
    <source>
        <dbReference type="Pfam" id="PF11258"/>
    </source>
</evidence>
<dbReference type="SUPFAM" id="SSF159774">
    <property type="entry name" value="YerB-like"/>
    <property type="match status" value="1"/>
</dbReference>
<comment type="caution">
    <text evidence="4">The sequence shown here is derived from an EMBL/GenBank/DDBJ whole genome shotgun (WGS) entry which is preliminary data.</text>
</comment>
<gene>
    <name evidence="4" type="ORF">C7383_101426</name>
</gene>
<sequence>MKKLKVLLLLAASASVLALAGCQKEADTPTEAKVSEAPAGTEGAAQVSTGEVIKGTAVTQENAEQPQTDPEGMTRSYLTGKLVSSEIGSKRPVAIMLNNIIDACPQAGISQADVVYEAPVEGGITRLMGIFEDYSNLDKIGSVRSCRNYYVKYAEEFDAIYVHYGQAAYAVDLLNSDEIDNISGLEYQEAMGKIDGYAGEDIFYRTDDRPSPHNCYTSAEGLKTAIERKEYDTDYAEDYKGHYKFAQDGQRSDLGIYGAESAVKIIPGYGVNEPWFEYNSGDQKYYRFQYDDKQIDQNTDEQLSYDNVIVQFSPWEKYDDNGYINIDTFSGGTGYFFTGGKVVPVTWIKDEGTAGAVRYYLPSGDEIVLNQGKTWVCIVLDTDKDSFVYE</sequence>
<evidence type="ECO:0000259" key="3">
    <source>
        <dbReference type="Pfam" id="PF17479"/>
    </source>
</evidence>
<proteinExistence type="predicted"/>
<dbReference type="PROSITE" id="PS51257">
    <property type="entry name" value="PROKAR_LIPOPROTEIN"/>
    <property type="match status" value="1"/>
</dbReference>
<feature type="domain" description="DUF3048" evidence="2">
    <location>
        <begin position="78"/>
        <end position="231"/>
    </location>
</feature>
<feature type="chain" id="PRO_5044492429" description="DUF3048 domain-containing protein" evidence="1">
    <location>
        <begin position="21"/>
        <end position="390"/>
    </location>
</feature>
<organism evidence="4 5">
    <name type="scientific">Murimonas intestini</name>
    <dbReference type="NCBI Taxonomy" id="1337051"/>
    <lineage>
        <taxon>Bacteria</taxon>
        <taxon>Bacillati</taxon>
        <taxon>Bacillota</taxon>
        <taxon>Clostridia</taxon>
        <taxon>Lachnospirales</taxon>
        <taxon>Lachnospiraceae</taxon>
        <taxon>Murimonas</taxon>
    </lineage>
</organism>
<dbReference type="Gene3D" id="3.50.90.10">
    <property type="entry name" value="YerB-like"/>
    <property type="match status" value="1"/>
</dbReference>
<dbReference type="Pfam" id="PF17479">
    <property type="entry name" value="DUF3048_C"/>
    <property type="match status" value="1"/>
</dbReference>
<protein>
    <recommendedName>
        <fullName evidence="6">DUF3048 domain-containing protein</fullName>
    </recommendedName>
</protein>
<feature type="domain" description="DUF3048" evidence="3">
    <location>
        <begin position="272"/>
        <end position="376"/>
    </location>
</feature>
<feature type="signal peptide" evidence="1">
    <location>
        <begin position="1"/>
        <end position="20"/>
    </location>
</feature>
<dbReference type="Proteomes" id="UP000245412">
    <property type="component" value="Unassembled WGS sequence"/>
</dbReference>
<evidence type="ECO:0000313" key="4">
    <source>
        <dbReference type="EMBL" id="PWJ79049.1"/>
    </source>
</evidence>
<dbReference type="AlphaFoldDB" id="A0AB73TAH8"/>
<keyword evidence="1" id="KW-0732">Signal</keyword>
<keyword evidence="5" id="KW-1185">Reference proteome</keyword>